<proteinExistence type="predicted"/>
<evidence type="ECO:0000313" key="1">
    <source>
        <dbReference type="EMBL" id="ELU38274.1"/>
    </source>
</evidence>
<gene>
    <name evidence="1" type="ORF">AG1IA_07700</name>
</gene>
<dbReference type="EMBL" id="AFRT01002223">
    <property type="protein sequence ID" value="ELU38274.1"/>
    <property type="molecule type" value="Genomic_DNA"/>
</dbReference>
<sequence length="50" mass="5431">MHVPGILFFYIGHECPNHFIAIACAATASAVVSSWLVREFLETTVASLLP</sequence>
<dbReference type="Proteomes" id="UP000011668">
    <property type="component" value="Unassembled WGS sequence"/>
</dbReference>
<dbReference type="AlphaFoldDB" id="L8WPM7"/>
<organism evidence="1 2">
    <name type="scientific">Thanatephorus cucumeris (strain AG1-IA)</name>
    <name type="common">Rice sheath blight fungus</name>
    <name type="synonym">Rhizoctonia solani</name>
    <dbReference type="NCBI Taxonomy" id="983506"/>
    <lineage>
        <taxon>Eukaryota</taxon>
        <taxon>Fungi</taxon>
        <taxon>Dikarya</taxon>
        <taxon>Basidiomycota</taxon>
        <taxon>Agaricomycotina</taxon>
        <taxon>Agaricomycetes</taxon>
        <taxon>Cantharellales</taxon>
        <taxon>Ceratobasidiaceae</taxon>
        <taxon>Rhizoctonia</taxon>
        <taxon>Rhizoctonia solani AG-1</taxon>
    </lineage>
</organism>
<comment type="caution">
    <text evidence="1">The sequence shown here is derived from an EMBL/GenBank/DDBJ whole genome shotgun (WGS) entry which is preliminary data.</text>
</comment>
<keyword evidence="2" id="KW-1185">Reference proteome</keyword>
<accession>L8WPM7</accession>
<evidence type="ECO:0000313" key="2">
    <source>
        <dbReference type="Proteomes" id="UP000011668"/>
    </source>
</evidence>
<dbReference type="HOGENOM" id="CLU_3126064_0_0_1"/>
<name>L8WPM7_THACA</name>
<reference evidence="1 2" key="1">
    <citation type="journal article" date="2013" name="Nat. Commun.">
        <title>The evolution and pathogenic mechanisms of the rice sheath blight pathogen.</title>
        <authorList>
            <person name="Zheng A."/>
            <person name="Lin R."/>
            <person name="Xu L."/>
            <person name="Qin P."/>
            <person name="Tang C."/>
            <person name="Ai P."/>
            <person name="Zhang D."/>
            <person name="Liu Y."/>
            <person name="Sun Z."/>
            <person name="Feng H."/>
            <person name="Wang Y."/>
            <person name="Chen Y."/>
            <person name="Liang X."/>
            <person name="Fu R."/>
            <person name="Li Q."/>
            <person name="Zhang J."/>
            <person name="Yu X."/>
            <person name="Xie Z."/>
            <person name="Ding L."/>
            <person name="Guan P."/>
            <person name="Tang J."/>
            <person name="Liang Y."/>
            <person name="Wang S."/>
            <person name="Deng Q."/>
            <person name="Li S."/>
            <person name="Zhu J."/>
            <person name="Wang L."/>
            <person name="Liu H."/>
            <person name="Li P."/>
        </authorList>
    </citation>
    <scope>NUCLEOTIDE SEQUENCE [LARGE SCALE GENOMIC DNA]</scope>
    <source>
        <strain evidence="2">AG-1 IA</strain>
    </source>
</reference>
<protein>
    <submittedName>
        <fullName evidence="1">Uncharacterized protein</fullName>
    </submittedName>
</protein>